<dbReference type="PROSITE" id="PS50110">
    <property type="entry name" value="RESPONSE_REGULATORY"/>
    <property type="match status" value="1"/>
</dbReference>
<comment type="function">
    <text evidence="2">May play the central regulatory role in sporulation. It may be an element of the effector pathway responsible for the activation of sporulation genes in response to nutritional stress. Spo0A may act in concert with spo0H (a sigma factor) to control the expression of some genes that are critical to the sporulation process.</text>
</comment>
<dbReference type="InterPro" id="IPR011006">
    <property type="entry name" value="CheY-like_superfamily"/>
</dbReference>
<dbReference type="PANTHER" id="PTHR37299:SF1">
    <property type="entry name" value="STAGE 0 SPORULATION PROTEIN A HOMOLOG"/>
    <property type="match status" value="1"/>
</dbReference>
<dbReference type="SUPFAM" id="SSF52172">
    <property type="entry name" value="CheY-like"/>
    <property type="match status" value="1"/>
</dbReference>
<dbReference type="SMART" id="SM00850">
    <property type="entry name" value="LytTR"/>
    <property type="match status" value="1"/>
</dbReference>
<dbReference type="GO" id="GO:0003677">
    <property type="term" value="F:DNA binding"/>
    <property type="evidence" value="ECO:0007669"/>
    <property type="project" value="UniProtKB-KW"/>
</dbReference>
<reference evidence="3" key="1">
    <citation type="submission" date="2022-01" db="EMBL/GenBank/DDBJ databases">
        <title>Novel bile acid biosynthetic pathways are enriched in the microbiome of centenarians.</title>
        <authorList>
            <person name="Sato Y."/>
            <person name="Atarashi K."/>
            <person name="Plichta R.D."/>
            <person name="Arai Y."/>
            <person name="Sasajima S."/>
            <person name="Kearney M.S."/>
            <person name="Suda W."/>
            <person name="Takeshita K."/>
            <person name="Sasaki T."/>
            <person name="Okamoto S."/>
            <person name="Skelly N.A."/>
            <person name="Okamura Y."/>
            <person name="Vlamakis H."/>
            <person name="Li Y."/>
            <person name="Tanoue T."/>
            <person name="Takei H."/>
            <person name="Nittono H."/>
            <person name="Narushima S."/>
            <person name="Irie J."/>
            <person name="Itoh H."/>
            <person name="Moriya K."/>
            <person name="Sugiura Y."/>
            <person name="Suematsu M."/>
            <person name="Moritoki N."/>
            <person name="Shibata S."/>
            <person name="Littman R.D."/>
            <person name="Fischbach A.M."/>
            <person name="Uwamino Y."/>
            <person name="Inoue T."/>
            <person name="Honda A."/>
            <person name="Hattori M."/>
            <person name="Murai T."/>
            <person name="Xavier J.R."/>
            <person name="Hirose N."/>
            <person name="Honda K."/>
        </authorList>
    </citation>
    <scope>NUCLEOTIDE SEQUENCE</scope>
    <source>
        <strain evidence="3">CE91-St55</strain>
    </source>
</reference>
<gene>
    <name evidence="3" type="primary">rgaR</name>
    <name evidence="3" type="ORF">CE91St55_32000</name>
</gene>
<dbReference type="AlphaFoldDB" id="A0A413WTI7"/>
<dbReference type="GO" id="GO:0000156">
    <property type="term" value="F:phosphorelay response regulator activity"/>
    <property type="evidence" value="ECO:0007669"/>
    <property type="project" value="InterPro"/>
</dbReference>
<dbReference type="PROSITE" id="PS50930">
    <property type="entry name" value="HTH_LYTTR"/>
    <property type="match status" value="1"/>
</dbReference>
<evidence type="ECO:0000313" key="3">
    <source>
        <dbReference type="EMBL" id="GKH01219.1"/>
    </source>
</evidence>
<dbReference type="InterPro" id="IPR007492">
    <property type="entry name" value="LytTR_DNA-bd_dom"/>
</dbReference>
<dbReference type="SMART" id="SM00448">
    <property type="entry name" value="REC"/>
    <property type="match status" value="1"/>
</dbReference>
<dbReference type="InterPro" id="IPR046947">
    <property type="entry name" value="LytR-like"/>
</dbReference>
<dbReference type="RefSeq" id="WP_006770725.1">
    <property type="nucleotide sequence ID" value="NZ_BQNJ01000001.1"/>
</dbReference>
<accession>A0A413WTI7</accession>
<proteinExistence type="predicted"/>
<evidence type="ECO:0000313" key="4">
    <source>
        <dbReference type="Proteomes" id="UP001055091"/>
    </source>
</evidence>
<protein>
    <recommendedName>
        <fullName evidence="1">Stage 0 sporulation protein A homolog</fullName>
    </recommendedName>
</protein>
<evidence type="ECO:0000256" key="1">
    <source>
        <dbReference type="ARBA" id="ARBA00018672"/>
    </source>
</evidence>
<name>A0A413WTI7_9FIRM</name>
<dbReference type="Pfam" id="PF04397">
    <property type="entry name" value="LytTR"/>
    <property type="match status" value="1"/>
</dbReference>
<dbReference type="EMBL" id="BQNJ01000001">
    <property type="protein sequence ID" value="GKH01219.1"/>
    <property type="molecule type" value="Genomic_DNA"/>
</dbReference>
<keyword evidence="3" id="KW-0238">DNA-binding</keyword>
<dbReference type="Pfam" id="PF00072">
    <property type="entry name" value="Response_reg"/>
    <property type="match status" value="1"/>
</dbReference>
<sequence length="241" mass="28174">MLQIAICDDENYYRETIRTLLTEYLERRGLEYALSLFLSGEEFVSQPENAVKYDVVFMDISMSHVNGIETAAWMRSLCSETAIVFVTAFLHYAPEGYKVDAVRFIMKDTLEAALPECMDAVLKRKRLEQVEFSCVEGTVRLFTERILYVESRKHKAVFCCQGTEPETCQAYLKLDEVERRLKEYGFLRIHKSYLVNMRHVRRIRNYEAELDNGECLPIPRPRFQAVKEEYAVYKGAMPWGL</sequence>
<comment type="caution">
    <text evidence="3">The sequence shown here is derived from an EMBL/GenBank/DDBJ whole genome shotgun (WGS) entry which is preliminary data.</text>
</comment>
<dbReference type="GeneID" id="93152011"/>
<dbReference type="InterPro" id="IPR001789">
    <property type="entry name" value="Sig_transdc_resp-reg_receiver"/>
</dbReference>
<evidence type="ECO:0000256" key="2">
    <source>
        <dbReference type="ARBA" id="ARBA00024867"/>
    </source>
</evidence>
<dbReference type="Gene3D" id="2.40.50.1020">
    <property type="entry name" value="LytTr DNA-binding domain"/>
    <property type="match status" value="1"/>
</dbReference>
<dbReference type="PANTHER" id="PTHR37299">
    <property type="entry name" value="TRANSCRIPTIONAL REGULATOR-RELATED"/>
    <property type="match status" value="1"/>
</dbReference>
<dbReference type="Gene3D" id="3.40.50.2300">
    <property type="match status" value="1"/>
</dbReference>
<dbReference type="Proteomes" id="UP001055091">
    <property type="component" value="Unassembled WGS sequence"/>
</dbReference>
<organism evidence="3 4">
    <name type="scientific">Hungatella hathewayi</name>
    <dbReference type="NCBI Taxonomy" id="154046"/>
    <lineage>
        <taxon>Bacteria</taxon>
        <taxon>Bacillati</taxon>
        <taxon>Bacillota</taxon>
        <taxon>Clostridia</taxon>
        <taxon>Lachnospirales</taxon>
        <taxon>Lachnospiraceae</taxon>
        <taxon>Hungatella</taxon>
    </lineage>
</organism>